<dbReference type="OMA" id="NLRDVQS"/>
<dbReference type="AlphaFoldDB" id="E2C812"/>
<sequence length="98" mass="11280">MNVIGVRVKIFEEERCIYKREIVKSDENDLKTLLRDLREVQSAVNEFLTTLIQQQEASGSAQNTTDRSTLDVESDSSTDEDEEEEEETQVNPKKCKLI</sequence>
<evidence type="ECO:0000313" key="3">
    <source>
        <dbReference type="Proteomes" id="UP000008237"/>
    </source>
</evidence>
<organism evidence="3">
    <name type="scientific">Harpegnathos saltator</name>
    <name type="common">Jerdon's jumping ant</name>
    <dbReference type="NCBI Taxonomy" id="610380"/>
    <lineage>
        <taxon>Eukaryota</taxon>
        <taxon>Metazoa</taxon>
        <taxon>Ecdysozoa</taxon>
        <taxon>Arthropoda</taxon>
        <taxon>Hexapoda</taxon>
        <taxon>Insecta</taxon>
        <taxon>Pterygota</taxon>
        <taxon>Neoptera</taxon>
        <taxon>Endopterygota</taxon>
        <taxon>Hymenoptera</taxon>
        <taxon>Apocrita</taxon>
        <taxon>Aculeata</taxon>
        <taxon>Formicoidea</taxon>
        <taxon>Formicidae</taxon>
        <taxon>Ponerinae</taxon>
        <taxon>Ponerini</taxon>
        <taxon>Harpegnathos</taxon>
    </lineage>
</organism>
<evidence type="ECO:0000313" key="2">
    <source>
        <dbReference type="EMBL" id="EFN75930.1"/>
    </source>
</evidence>
<evidence type="ECO:0008006" key="4">
    <source>
        <dbReference type="Google" id="ProtNLM"/>
    </source>
</evidence>
<proteinExistence type="predicted"/>
<protein>
    <recommendedName>
        <fullName evidence="4">EKC/KEOPS complex subunit GON7</fullName>
    </recommendedName>
</protein>
<feature type="compositionally biased region" description="Polar residues" evidence="1">
    <location>
        <begin position="54"/>
        <end position="67"/>
    </location>
</feature>
<keyword evidence="3" id="KW-1185">Reference proteome</keyword>
<reference evidence="2 3" key="1">
    <citation type="journal article" date="2010" name="Science">
        <title>Genomic comparison of the ants Camponotus floridanus and Harpegnathos saltator.</title>
        <authorList>
            <person name="Bonasio R."/>
            <person name="Zhang G."/>
            <person name="Ye C."/>
            <person name="Mutti N.S."/>
            <person name="Fang X."/>
            <person name="Qin N."/>
            <person name="Donahue G."/>
            <person name="Yang P."/>
            <person name="Li Q."/>
            <person name="Li C."/>
            <person name="Zhang P."/>
            <person name="Huang Z."/>
            <person name="Berger S.L."/>
            <person name="Reinberg D."/>
            <person name="Wang J."/>
            <person name="Liebig J."/>
        </authorList>
    </citation>
    <scope>NUCLEOTIDE SEQUENCE [LARGE SCALE GENOMIC DNA]</scope>
    <source>
        <strain evidence="2 3">R22 G/1</strain>
    </source>
</reference>
<feature type="compositionally biased region" description="Acidic residues" evidence="1">
    <location>
        <begin position="72"/>
        <end position="88"/>
    </location>
</feature>
<name>E2C812_HARSA</name>
<evidence type="ECO:0000256" key="1">
    <source>
        <dbReference type="SAM" id="MobiDB-lite"/>
    </source>
</evidence>
<feature type="region of interest" description="Disordered" evidence="1">
    <location>
        <begin position="54"/>
        <end position="98"/>
    </location>
</feature>
<dbReference type="Proteomes" id="UP000008237">
    <property type="component" value="Unassembled WGS sequence"/>
</dbReference>
<gene>
    <name evidence="2" type="ORF">EAI_02596</name>
</gene>
<accession>E2C812</accession>
<dbReference type="InParanoid" id="E2C812"/>
<dbReference type="EMBL" id="GL453506">
    <property type="protein sequence ID" value="EFN75930.1"/>
    <property type="molecule type" value="Genomic_DNA"/>
</dbReference>